<gene>
    <name evidence="1" type="ORF">AYO28_03235</name>
</gene>
<dbReference type="Proteomes" id="UP000077752">
    <property type="component" value="Unassembled WGS sequence"/>
</dbReference>
<accession>A0A177SD42</accession>
<evidence type="ECO:0000313" key="1">
    <source>
        <dbReference type="EMBL" id="OAI84910.1"/>
    </source>
</evidence>
<dbReference type="RefSeq" id="WP_064304688.1">
    <property type="nucleotide sequence ID" value="NZ_LUCV01000049.1"/>
</dbReference>
<dbReference type="EMBL" id="LUCV01000049">
    <property type="protein sequence ID" value="OAI84910.1"/>
    <property type="molecule type" value="Genomic_DNA"/>
</dbReference>
<evidence type="ECO:0000313" key="2">
    <source>
        <dbReference type="Proteomes" id="UP000077752"/>
    </source>
</evidence>
<name>A0A177SD42_PSEPU</name>
<comment type="caution">
    <text evidence="1">The sequence shown here is derived from an EMBL/GenBank/DDBJ whole genome shotgun (WGS) entry which is preliminary data.</text>
</comment>
<organism evidence="1 2">
    <name type="scientific">Pseudomonas putida</name>
    <name type="common">Arthrobacter siderocapsulatus</name>
    <dbReference type="NCBI Taxonomy" id="303"/>
    <lineage>
        <taxon>Bacteria</taxon>
        <taxon>Pseudomonadati</taxon>
        <taxon>Pseudomonadota</taxon>
        <taxon>Gammaproteobacteria</taxon>
        <taxon>Pseudomonadales</taxon>
        <taxon>Pseudomonadaceae</taxon>
        <taxon>Pseudomonas</taxon>
    </lineage>
</organism>
<sequence>MGALQAAQWRYDNAEPEDDSDYRDAIQAWVERRSEELLRGSDIVVKRFGRVVGRVDFADFLQALDEHANSRLQGFGVSPHAFGGLVWAALCSPKEGSGYAENLLGEADPRRALLEIADRLLEPLAAEGLLADAEDAD</sequence>
<dbReference type="AlphaFoldDB" id="A0A177SD42"/>
<reference evidence="1 2" key="1">
    <citation type="submission" date="2016-03" db="EMBL/GenBank/DDBJ databases">
        <title>Draft Genome Assembly of Pseudomonas putida strain CBF10-2.</title>
        <authorList>
            <person name="Iyer R.S."/>
            <person name="Damania A."/>
        </authorList>
    </citation>
    <scope>NUCLEOTIDE SEQUENCE [LARGE SCALE GENOMIC DNA]</scope>
    <source>
        <strain evidence="1 2">CBF10-2</strain>
    </source>
</reference>
<protein>
    <submittedName>
        <fullName evidence="1">Uncharacterized protein</fullName>
    </submittedName>
</protein>
<proteinExistence type="predicted"/>